<comment type="caution">
    <text evidence="3">The sequence shown here is derived from an EMBL/GenBank/DDBJ whole genome shotgun (WGS) entry which is preliminary data.</text>
</comment>
<accession>A0A9P4PSV1</accession>
<dbReference type="Gene3D" id="3.30.560.10">
    <property type="entry name" value="Glucose Oxidase, domain 3"/>
    <property type="match status" value="1"/>
</dbReference>
<dbReference type="Proteomes" id="UP000799764">
    <property type="component" value="Unassembled WGS sequence"/>
</dbReference>
<evidence type="ECO:0000259" key="2">
    <source>
        <dbReference type="Pfam" id="PF05199"/>
    </source>
</evidence>
<feature type="chain" id="PRO_5040339045" evidence="1">
    <location>
        <begin position="26"/>
        <end position="160"/>
    </location>
</feature>
<evidence type="ECO:0000256" key="1">
    <source>
        <dbReference type="SAM" id="SignalP"/>
    </source>
</evidence>
<dbReference type="Gene3D" id="3.50.50.60">
    <property type="entry name" value="FAD/NAD(P)-binding domain"/>
    <property type="match status" value="1"/>
</dbReference>
<dbReference type="AlphaFoldDB" id="A0A9P4PSV1"/>
<dbReference type="SUPFAM" id="SSF54373">
    <property type="entry name" value="FAD-linked reductases, C-terminal domain"/>
    <property type="match status" value="1"/>
</dbReference>
<sequence length="160" mass="17608">VVIGDGKYIAITALYILLLSRGADTLLSSNSYDTPVCEPEFMSTESYRFILRIAIRKTLTLVPTSPFVDVLAGETPPANSKFLALTKESSNQDIDERVEEHMHTIAHPMETCALGDVLDSELWVRGVKGGNLRVCPCKCITRAAGWNALMYYLYASGTLC</sequence>
<reference evidence="3" key="1">
    <citation type="journal article" date="2020" name="Stud. Mycol.">
        <title>101 Dothideomycetes genomes: a test case for predicting lifestyles and emergence of pathogens.</title>
        <authorList>
            <person name="Haridas S."/>
            <person name="Albert R."/>
            <person name="Binder M."/>
            <person name="Bloem J."/>
            <person name="Labutti K."/>
            <person name="Salamov A."/>
            <person name="Andreopoulos B."/>
            <person name="Baker S."/>
            <person name="Barry K."/>
            <person name="Bills G."/>
            <person name="Bluhm B."/>
            <person name="Cannon C."/>
            <person name="Castanera R."/>
            <person name="Culley D."/>
            <person name="Daum C."/>
            <person name="Ezra D."/>
            <person name="Gonzalez J."/>
            <person name="Henrissat B."/>
            <person name="Kuo A."/>
            <person name="Liang C."/>
            <person name="Lipzen A."/>
            <person name="Lutzoni F."/>
            <person name="Magnuson J."/>
            <person name="Mondo S."/>
            <person name="Nolan M."/>
            <person name="Ohm R."/>
            <person name="Pangilinan J."/>
            <person name="Park H.-J."/>
            <person name="Ramirez L."/>
            <person name="Alfaro M."/>
            <person name="Sun H."/>
            <person name="Tritt A."/>
            <person name="Yoshinaga Y."/>
            <person name="Zwiers L.-H."/>
            <person name="Turgeon B."/>
            <person name="Goodwin S."/>
            <person name="Spatafora J."/>
            <person name="Crous P."/>
            <person name="Grigoriev I."/>
        </authorList>
    </citation>
    <scope>NUCLEOTIDE SEQUENCE</scope>
    <source>
        <strain evidence="3">CBS 690.94</strain>
    </source>
</reference>
<evidence type="ECO:0000313" key="3">
    <source>
        <dbReference type="EMBL" id="KAF2450730.1"/>
    </source>
</evidence>
<feature type="domain" description="Glucose-methanol-choline oxidoreductase C-terminal" evidence="2">
    <location>
        <begin position="20"/>
        <end position="135"/>
    </location>
</feature>
<feature type="non-terminal residue" evidence="3">
    <location>
        <position position="1"/>
    </location>
</feature>
<proteinExistence type="predicted"/>
<dbReference type="Pfam" id="PF05199">
    <property type="entry name" value="GMC_oxred_C"/>
    <property type="match status" value="1"/>
</dbReference>
<protein>
    <submittedName>
        <fullName evidence="3">GMC oxidoreductase</fullName>
    </submittedName>
</protein>
<keyword evidence="4" id="KW-1185">Reference proteome</keyword>
<organism evidence="3 4">
    <name type="scientific">Karstenula rhodostoma CBS 690.94</name>
    <dbReference type="NCBI Taxonomy" id="1392251"/>
    <lineage>
        <taxon>Eukaryota</taxon>
        <taxon>Fungi</taxon>
        <taxon>Dikarya</taxon>
        <taxon>Ascomycota</taxon>
        <taxon>Pezizomycotina</taxon>
        <taxon>Dothideomycetes</taxon>
        <taxon>Pleosporomycetidae</taxon>
        <taxon>Pleosporales</taxon>
        <taxon>Massarineae</taxon>
        <taxon>Didymosphaeriaceae</taxon>
        <taxon>Karstenula</taxon>
    </lineage>
</organism>
<name>A0A9P4PSV1_9PLEO</name>
<keyword evidence="1" id="KW-0732">Signal</keyword>
<gene>
    <name evidence="3" type="ORF">P171DRAFT_349090</name>
</gene>
<dbReference type="EMBL" id="MU001493">
    <property type="protein sequence ID" value="KAF2450730.1"/>
    <property type="molecule type" value="Genomic_DNA"/>
</dbReference>
<dbReference type="OrthoDB" id="269227at2759"/>
<dbReference type="InterPro" id="IPR036188">
    <property type="entry name" value="FAD/NAD-bd_sf"/>
</dbReference>
<evidence type="ECO:0000313" key="4">
    <source>
        <dbReference type="Proteomes" id="UP000799764"/>
    </source>
</evidence>
<feature type="signal peptide" evidence="1">
    <location>
        <begin position="1"/>
        <end position="25"/>
    </location>
</feature>
<dbReference type="GO" id="GO:0016614">
    <property type="term" value="F:oxidoreductase activity, acting on CH-OH group of donors"/>
    <property type="evidence" value="ECO:0007669"/>
    <property type="project" value="InterPro"/>
</dbReference>
<dbReference type="InterPro" id="IPR007867">
    <property type="entry name" value="GMC_OxRtase_C"/>
</dbReference>